<feature type="transmembrane region" description="Helical" evidence="2">
    <location>
        <begin position="95"/>
        <end position="116"/>
    </location>
</feature>
<dbReference type="CDD" id="cd07178">
    <property type="entry name" value="terB_like_YebE"/>
    <property type="match status" value="1"/>
</dbReference>
<dbReference type="EMBL" id="JBBKTW010000009">
    <property type="protein sequence ID" value="MEN2991077.1"/>
    <property type="molecule type" value="Genomic_DNA"/>
</dbReference>
<feature type="region of interest" description="Disordered" evidence="1">
    <location>
        <begin position="18"/>
        <end position="37"/>
    </location>
</feature>
<organism evidence="3 4">
    <name type="scientific">Tistrella arctica</name>
    <dbReference type="NCBI Taxonomy" id="3133430"/>
    <lineage>
        <taxon>Bacteria</taxon>
        <taxon>Pseudomonadati</taxon>
        <taxon>Pseudomonadota</taxon>
        <taxon>Alphaproteobacteria</taxon>
        <taxon>Geminicoccales</taxon>
        <taxon>Geminicoccaceae</taxon>
        <taxon>Tistrella</taxon>
    </lineage>
</organism>
<keyword evidence="2" id="KW-0472">Membrane</keyword>
<feature type="transmembrane region" description="Helical" evidence="2">
    <location>
        <begin position="63"/>
        <end position="83"/>
    </location>
</feature>
<keyword evidence="2" id="KW-0812">Transmembrane</keyword>
<evidence type="ECO:0000313" key="3">
    <source>
        <dbReference type="EMBL" id="MEN2991077.1"/>
    </source>
</evidence>
<dbReference type="RefSeq" id="WP_345933591.1">
    <property type="nucleotide sequence ID" value="NZ_JBBKTV010000005.1"/>
</dbReference>
<keyword evidence="4" id="KW-1185">Reference proteome</keyword>
<gene>
    <name evidence="3" type="ORF">WG926_22385</name>
</gene>
<accession>A0ABU9YQJ5</accession>
<comment type="caution">
    <text evidence="3">The sequence shown here is derived from an EMBL/GenBank/DDBJ whole genome shotgun (WGS) entry which is preliminary data.</text>
</comment>
<dbReference type="SUPFAM" id="SSF158682">
    <property type="entry name" value="TerB-like"/>
    <property type="match status" value="1"/>
</dbReference>
<sequence length="279" mass="28166">MDAKKLLDQVMGAAASRGMGGLAQPAPGGRPRSGMASGIPSVVTDLLGGGSRGSGSSKGGGPLGGLGGFGGGAVAGGLLGMLFGGRKSGKMLRKFGGGAIGYGGAAVLGALAYRAWADWRSGKAPDDAVPARPDDVAAADAKFRPLDTITDPAEADRFAGAILNAMIGAAKADGHVDSEERNRIFAEVERRDFDPDAKAAIFTALDAPVSIQEIAAAGTDEARAAEIWLAARLAVTVDHPAERVWLEALAHAMKLPAPLVAHLDRQAVIGLTEPGGEQG</sequence>
<evidence type="ECO:0000313" key="4">
    <source>
        <dbReference type="Proteomes" id="UP001413721"/>
    </source>
</evidence>
<evidence type="ECO:0000256" key="2">
    <source>
        <dbReference type="SAM" id="Phobius"/>
    </source>
</evidence>
<dbReference type="Proteomes" id="UP001413721">
    <property type="component" value="Unassembled WGS sequence"/>
</dbReference>
<evidence type="ECO:0000256" key="1">
    <source>
        <dbReference type="SAM" id="MobiDB-lite"/>
    </source>
</evidence>
<name>A0ABU9YQJ5_9PROT</name>
<reference evidence="3 4" key="1">
    <citation type="submission" date="2024-03" db="EMBL/GenBank/DDBJ databases">
        <title>High-quality draft genome sequencing of Tistrella sp. BH-R2-4.</title>
        <authorList>
            <person name="Dong C."/>
        </authorList>
    </citation>
    <scope>NUCLEOTIDE SEQUENCE [LARGE SCALE GENOMIC DNA]</scope>
    <source>
        <strain evidence="3 4">BH-R2-4</strain>
    </source>
</reference>
<proteinExistence type="predicted"/>
<dbReference type="InterPro" id="IPR007486">
    <property type="entry name" value="YebE"/>
</dbReference>
<dbReference type="Pfam" id="PF04391">
    <property type="entry name" value="DUF533"/>
    <property type="match status" value="1"/>
</dbReference>
<dbReference type="InterPro" id="IPR029024">
    <property type="entry name" value="TerB-like"/>
</dbReference>
<keyword evidence="2" id="KW-1133">Transmembrane helix</keyword>
<protein>
    <submittedName>
        <fullName evidence="3">Tellurite resistance TerB family protein</fullName>
    </submittedName>
</protein>
<dbReference type="Gene3D" id="1.10.3680.10">
    <property type="entry name" value="TerB-like"/>
    <property type="match status" value="1"/>
</dbReference>